<dbReference type="AlphaFoldDB" id="A0A4R6VSQ7"/>
<evidence type="ECO:0000313" key="4">
    <source>
        <dbReference type="Proteomes" id="UP000295391"/>
    </source>
</evidence>
<evidence type="ECO:0000313" key="3">
    <source>
        <dbReference type="EMBL" id="TDQ67093.1"/>
    </source>
</evidence>
<gene>
    <name evidence="3" type="ORF">ATL17_1100</name>
</gene>
<feature type="domain" description="Anti-sigma factor NepR" evidence="2">
    <location>
        <begin position="26"/>
        <end position="57"/>
    </location>
</feature>
<dbReference type="InterPro" id="IPR041649">
    <property type="entry name" value="NepR"/>
</dbReference>
<comment type="caution">
    <text evidence="3">The sequence shown here is derived from an EMBL/GenBank/DDBJ whole genome shotgun (WGS) entry which is preliminary data.</text>
</comment>
<name>A0A4R6VSQ7_9HYPH</name>
<dbReference type="OrthoDB" id="8421187at2"/>
<evidence type="ECO:0000259" key="2">
    <source>
        <dbReference type="Pfam" id="PF18557"/>
    </source>
</evidence>
<proteinExistence type="predicted"/>
<sequence length="67" mass="7220">MTKNANKNGVHLNGNAAGSADGSEMISEKLKQLYDSVCDEGISDRFLDLLEKLDAAEKNSSDEEQSS</sequence>
<evidence type="ECO:0000256" key="1">
    <source>
        <dbReference type="SAM" id="MobiDB-lite"/>
    </source>
</evidence>
<protein>
    <recommendedName>
        <fullName evidence="2">Anti-sigma factor NepR domain-containing protein</fullName>
    </recommendedName>
</protein>
<dbReference type="Pfam" id="PF18557">
    <property type="entry name" value="NepR"/>
    <property type="match status" value="1"/>
</dbReference>
<keyword evidence="4" id="KW-1185">Reference proteome</keyword>
<dbReference type="EMBL" id="SNYR01000001">
    <property type="protein sequence ID" value="TDQ67093.1"/>
    <property type="molecule type" value="Genomic_DNA"/>
</dbReference>
<accession>A0A4R6VSQ7</accession>
<feature type="region of interest" description="Disordered" evidence="1">
    <location>
        <begin position="1"/>
        <end position="22"/>
    </location>
</feature>
<dbReference type="Proteomes" id="UP000295391">
    <property type="component" value="Unassembled WGS sequence"/>
</dbReference>
<organism evidence="3 4">
    <name type="scientific">Maritalea mobilis</name>
    <dbReference type="NCBI Taxonomy" id="483324"/>
    <lineage>
        <taxon>Bacteria</taxon>
        <taxon>Pseudomonadati</taxon>
        <taxon>Pseudomonadota</taxon>
        <taxon>Alphaproteobacteria</taxon>
        <taxon>Hyphomicrobiales</taxon>
        <taxon>Devosiaceae</taxon>
        <taxon>Maritalea</taxon>
    </lineage>
</organism>
<reference evidence="3 4" key="1">
    <citation type="submission" date="2019-03" db="EMBL/GenBank/DDBJ databases">
        <title>Genomic Encyclopedia of Type Strains, Phase III (KMG-III): the genomes of soil and plant-associated and newly described type strains.</title>
        <authorList>
            <person name="Whitman W."/>
        </authorList>
    </citation>
    <scope>NUCLEOTIDE SEQUENCE [LARGE SCALE GENOMIC DNA]</scope>
    <source>
        <strain evidence="3 4">CGMCC 1.7002</strain>
    </source>
</reference>
<dbReference type="RefSeq" id="WP_133571737.1">
    <property type="nucleotide sequence ID" value="NZ_SNYR01000001.1"/>
</dbReference>